<name>A0A6A7AFB7_9PLEO</name>
<keyword evidence="3" id="KW-1185">Reference proteome</keyword>
<accession>A0A6A7AFB7</accession>
<organism evidence="2 3">
    <name type="scientific">Ophiobolus disseminans</name>
    <dbReference type="NCBI Taxonomy" id="1469910"/>
    <lineage>
        <taxon>Eukaryota</taxon>
        <taxon>Fungi</taxon>
        <taxon>Dikarya</taxon>
        <taxon>Ascomycota</taxon>
        <taxon>Pezizomycotina</taxon>
        <taxon>Dothideomycetes</taxon>
        <taxon>Pleosporomycetidae</taxon>
        <taxon>Pleosporales</taxon>
        <taxon>Pleosporineae</taxon>
        <taxon>Phaeosphaeriaceae</taxon>
        <taxon>Ophiobolus</taxon>
    </lineage>
</organism>
<feature type="region of interest" description="Disordered" evidence="1">
    <location>
        <begin position="106"/>
        <end position="126"/>
    </location>
</feature>
<evidence type="ECO:0000313" key="3">
    <source>
        <dbReference type="Proteomes" id="UP000799424"/>
    </source>
</evidence>
<dbReference type="AlphaFoldDB" id="A0A6A7AFB7"/>
<reference evidence="2" key="1">
    <citation type="journal article" date="2020" name="Stud. Mycol.">
        <title>101 Dothideomycetes genomes: a test case for predicting lifestyles and emergence of pathogens.</title>
        <authorList>
            <person name="Haridas S."/>
            <person name="Albert R."/>
            <person name="Binder M."/>
            <person name="Bloem J."/>
            <person name="Labutti K."/>
            <person name="Salamov A."/>
            <person name="Andreopoulos B."/>
            <person name="Baker S."/>
            <person name="Barry K."/>
            <person name="Bills G."/>
            <person name="Bluhm B."/>
            <person name="Cannon C."/>
            <person name="Castanera R."/>
            <person name="Culley D."/>
            <person name="Daum C."/>
            <person name="Ezra D."/>
            <person name="Gonzalez J."/>
            <person name="Henrissat B."/>
            <person name="Kuo A."/>
            <person name="Liang C."/>
            <person name="Lipzen A."/>
            <person name="Lutzoni F."/>
            <person name="Magnuson J."/>
            <person name="Mondo S."/>
            <person name="Nolan M."/>
            <person name="Ohm R."/>
            <person name="Pangilinan J."/>
            <person name="Park H.-J."/>
            <person name="Ramirez L."/>
            <person name="Alfaro M."/>
            <person name="Sun H."/>
            <person name="Tritt A."/>
            <person name="Yoshinaga Y."/>
            <person name="Zwiers L.-H."/>
            <person name="Turgeon B."/>
            <person name="Goodwin S."/>
            <person name="Spatafora J."/>
            <person name="Crous P."/>
            <person name="Grigoriev I."/>
        </authorList>
    </citation>
    <scope>NUCLEOTIDE SEQUENCE</scope>
    <source>
        <strain evidence="2">CBS 113818</strain>
    </source>
</reference>
<gene>
    <name evidence="2" type="ORF">CC86DRAFT_378590</name>
</gene>
<proteinExistence type="predicted"/>
<evidence type="ECO:0000256" key="1">
    <source>
        <dbReference type="SAM" id="MobiDB-lite"/>
    </source>
</evidence>
<dbReference type="Proteomes" id="UP000799424">
    <property type="component" value="Unassembled WGS sequence"/>
</dbReference>
<protein>
    <submittedName>
        <fullName evidence="2">Uncharacterized protein</fullName>
    </submittedName>
</protein>
<evidence type="ECO:0000313" key="2">
    <source>
        <dbReference type="EMBL" id="KAF2831823.1"/>
    </source>
</evidence>
<sequence length="252" mass="27595">MVSLTAFKRHLASHLEQLALFALPTVGGYEVDAKLAGEISVGTNRSRIVSTALDDAEASNILNTSFESTGSPEDQSRKDTVDLLEEKMEQFAIQSPLESTTLEKGLSAPNIDHRTVSPDSIYQLDERGGKTPVIECEEKMLVTEHEGKIDVKERKGKLPVSEHVGKMPMKDKDSEIRLSSNVSSSNLQFAVRGGDIQAKNITGGKEKATGSQTFSGIMMNMLSDKSPFYHCQIYQVVGLASRYLKEMKLGTP</sequence>
<dbReference type="EMBL" id="MU006218">
    <property type="protein sequence ID" value="KAF2831823.1"/>
    <property type="molecule type" value="Genomic_DNA"/>
</dbReference>